<dbReference type="InterPro" id="IPR016181">
    <property type="entry name" value="Acyl_CoA_acyltransferase"/>
</dbReference>
<dbReference type="PROSITE" id="PS51186">
    <property type="entry name" value="GNAT"/>
    <property type="match status" value="1"/>
</dbReference>
<proteinExistence type="predicted"/>
<sequence length="147" mass="16409">MVDMGTVMEVFVTDFNKQRVAIASLRVAVFVREQGVPEDMEMDDRDSFCIHFLAQEGSSFVATARLDPGLRGKVGRLAVLASHRHSGVGTRVMDMVHRTARNQGLSEVWCHAQCSAEVFYQKLGYRAVGEPFEEAGIAHITMRCDLF</sequence>
<dbReference type="EMBL" id="CCCS020000001">
    <property type="protein sequence ID" value="CDQ12428.1"/>
    <property type="molecule type" value="Genomic_DNA"/>
</dbReference>
<reference evidence="2" key="2">
    <citation type="submission" date="2014-07" db="EMBL/GenBank/DDBJ databases">
        <title>Initial genome analysis of the psychrotolerant acidophile Acidithiobacillus ferrivorans CF27: insights into iron and sulfur oxidation pathways and into biofilm formation.</title>
        <authorList>
            <person name="Talla E."/>
            <person name="Hedrich S."/>
            <person name="Mangenot S."/>
            <person name="Ji B."/>
            <person name="Johnson D.B."/>
            <person name="Barbe V."/>
            <person name="Bonnefoy V."/>
        </authorList>
    </citation>
    <scope>NUCLEOTIDE SEQUENCE [LARGE SCALE GENOMIC DNA]</scope>
    <source>
        <strain evidence="2">CF27</strain>
    </source>
</reference>
<dbReference type="CDD" id="cd04301">
    <property type="entry name" value="NAT_SF"/>
    <property type="match status" value="1"/>
</dbReference>
<protein>
    <recommendedName>
        <fullName evidence="1">N-acetyltransferase domain-containing protein</fullName>
    </recommendedName>
</protein>
<gene>
    <name evidence="2" type="ORF">AFERRI_10251</name>
</gene>
<dbReference type="GO" id="GO:0004343">
    <property type="term" value="F:glucosamine 6-phosphate N-acetyltransferase activity"/>
    <property type="evidence" value="ECO:0007669"/>
    <property type="project" value="TreeGrafter"/>
</dbReference>
<comment type="caution">
    <text evidence="2">The sequence shown here is derived from an EMBL/GenBank/DDBJ whole genome shotgun (WGS) entry which is preliminary data.</text>
</comment>
<dbReference type="Gene3D" id="3.40.630.30">
    <property type="match status" value="1"/>
</dbReference>
<name>A0A060V0P1_9PROT</name>
<dbReference type="InterPro" id="IPR000182">
    <property type="entry name" value="GNAT_dom"/>
</dbReference>
<dbReference type="Pfam" id="PF13673">
    <property type="entry name" value="Acetyltransf_10"/>
    <property type="match status" value="1"/>
</dbReference>
<dbReference type="PANTHER" id="PTHR13355:SF11">
    <property type="entry name" value="GLUCOSAMINE 6-PHOSPHATE N-ACETYLTRANSFERASE"/>
    <property type="match status" value="1"/>
</dbReference>
<accession>A0A060V0P1</accession>
<organism evidence="2">
    <name type="scientific">Acidithiobacillus ferrivorans</name>
    <dbReference type="NCBI Taxonomy" id="160808"/>
    <lineage>
        <taxon>Bacteria</taxon>
        <taxon>Pseudomonadati</taxon>
        <taxon>Pseudomonadota</taxon>
        <taxon>Acidithiobacillia</taxon>
        <taxon>Acidithiobacillales</taxon>
        <taxon>Acidithiobacillaceae</taxon>
        <taxon>Acidithiobacillus</taxon>
    </lineage>
</organism>
<feature type="domain" description="N-acetyltransferase" evidence="1">
    <location>
        <begin position="10"/>
        <end position="147"/>
    </location>
</feature>
<dbReference type="PANTHER" id="PTHR13355">
    <property type="entry name" value="GLUCOSAMINE 6-PHOSPHATE N-ACETYLTRANSFERASE"/>
    <property type="match status" value="1"/>
</dbReference>
<reference evidence="2" key="1">
    <citation type="submission" date="2014-03" db="EMBL/GenBank/DDBJ databases">
        <authorList>
            <person name="Genoscope - CEA"/>
        </authorList>
    </citation>
    <scope>NUCLEOTIDE SEQUENCE [LARGE SCALE GENOMIC DNA]</scope>
    <source>
        <strain evidence="2">CF27</strain>
    </source>
</reference>
<evidence type="ECO:0000313" key="2">
    <source>
        <dbReference type="EMBL" id="CDQ12428.1"/>
    </source>
</evidence>
<evidence type="ECO:0000259" key="1">
    <source>
        <dbReference type="PROSITE" id="PS51186"/>
    </source>
</evidence>
<dbReference type="SUPFAM" id="SSF55729">
    <property type="entry name" value="Acyl-CoA N-acyltransferases (Nat)"/>
    <property type="match status" value="1"/>
</dbReference>
<dbReference type="InterPro" id="IPR039143">
    <property type="entry name" value="GNPNAT1-like"/>
</dbReference>
<dbReference type="AlphaFoldDB" id="A0A060V0P1"/>